<dbReference type="SUPFAM" id="SSF53335">
    <property type="entry name" value="S-adenosyl-L-methionine-dependent methyltransferases"/>
    <property type="match status" value="1"/>
</dbReference>
<protein>
    <submittedName>
        <fullName evidence="2">Class I SAM-dependent methyltransferase</fullName>
        <ecNumber evidence="2">2.1.1.-</ecNumber>
    </submittedName>
</protein>
<proteinExistence type="predicted"/>
<dbReference type="EMBL" id="JBHSLU010000082">
    <property type="protein sequence ID" value="MFC5508272.1"/>
    <property type="molecule type" value="Genomic_DNA"/>
</dbReference>
<dbReference type="Proteomes" id="UP001596060">
    <property type="component" value="Unassembled WGS sequence"/>
</dbReference>
<evidence type="ECO:0000259" key="1">
    <source>
        <dbReference type="Pfam" id="PF08241"/>
    </source>
</evidence>
<reference evidence="3" key="1">
    <citation type="journal article" date="2019" name="Int. J. Syst. Evol. Microbiol.">
        <title>The Global Catalogue of Microorganisms (GCM) 10K type strain sequencing project: providing services to taxonomists for standard genome sequencing and annotation.</title>
        <authorList>
            <consortium name="The Broad Institute Genomics Platform"/>
            <consortium name="The Broad Institute Genome Sequencing Center for Infectious Disease"/>
            <person name="Wu L."/>
            <person name="Ma J."/>
        </authorList>
    </citation>
    <scope>NUCLEOTIDE SEQUENCE [LARGE SCALE GENOMIC DNA]</scope>
    <source>
        <strain evidence="3">CCUG 43117</strain>
    </source>
</reference>
<keyword evidence="3" id="KW-1185">Reference proteome</keyword>
<dbReference type="PANTHER" id="PTHR42912">
    <property type="entry name" value="METHYLTRANSFERASE"/>
    <property type="match status" value="1"/>
</dbReference>
<gene>
    <name evidence="2" type="ORF">ACFPN9_23800</name>
</gene>
<accession>A0ABW0P866</accession>
<dbReference type="Gene3D" id="3.40.50.150">
    <property type="entry name" value="Vaccinia Virus protein VP39"/>
    <property type="match status" value="1"/>
</dbReference>
<name>A0ABW0P866_9HYPH</name>
<dbReference type="Pfam" id="PF08241">
    <property type="entry name" value="Methyltransf_11"/>
    <property type="match status" value="1"/>
</dbReference>
<dbReference type="EC" id="2.1.1.-" evidence="2"/>
<organism evidence="2 3">
    <name type="scientific">Bosea massiliensis</name>
    <dbReference type="NCBI Taxonomy" id="151419"/>
    <lineage>
        <taxon>Bacteria</taxon>
        <taxon>Pseudomonadati</taxon>
        <taxon>Pseudomonadota</taxon>
        <taxon>Alphaproteobacteria</taxon>
        <taxon>Hyphomicrobiales</taxon>
        <taxon>Boseaceae</taxon>
        <taxon>Bosea</taxon>
    </lineage>
</organism>
<dbReference type="CDD" id="cd02440">
    <property type="entry name" value="AdoMet_MTases"/>
    <property type="match status" value="1"/>
</dbReference>
<sequence>MLQESTLDAAQAGSNFGLKDEIRAYWSKRAETFDLSYGHKIRSRGELDAWSRLIARHAPIGPGDRVLELASGTGEVTRVLLGFGCSVDAIDLCEPMIERAKAKHRGSAVRFHLGDAENTMMPDARYDLVICRHLVWTLLDPQAALADWLRVLKPGGAVVVIDGDWVNRSRRARLLQRLSQWLDRLTGAPRLWDEQAHQRIMRGVFFRDGLKAPALQAMLQAAGFADIRTGPLTGIKRRQFAAASWSERLRLLATYDDTFILSARKPR</sequence>
<keyword evidence="2" id="KW-0489">Methyltransferase</keyword>
<dbReference type="InterPro" id="IPR029063">
    <property type="entry name" value="SAM-dependent_MTases_sf"/>
</dbReference>
<dbReference type="InterPro" id="IPR013216">
    <property type="entry name" value="Methyltransf_11"/>
</dbReference>
<dbReference type="RefSeq" id="WP_066723280.1">
    <property type="nucleotide sequence ID" value="NZ_JBHSLU010000082.1"/>
</dbReference>
<evidence type="ECO:0000313" key="2">
    <source>
        <dbReference type="EMBL" id="MFC5508272.1"/>
    </source>
</evidence>
<dbReference type="GO" id="GO:0032259">
    <property type="term" value="P:methylation"/>
    <property type="evidence" value="ECO:0007669"/>
    <property type="project" value="UniProtKB-KW"/>
</dbReference>
<evidence type="ECO:0000313" key="3">
    <source>
        <dbReference type="Proteomes" id="UP001596060"/>
    </source>
</evidence>
<comment type="caution">
    <text evidence="2">The sequence shown here is derived from an EMBL/GenBank/DDBJ whole genome shotgun (WGS) entry which is preliminary data.</text>
</comment>
<dbReference type="PANTHER" id="PTHR42912:SF80">
    <property type="entry name" value="METHYLTRANSFERASE DOMAIN-CONTAINING PROTEIN"/>
    <property type="match status" value="1"/>
</dbReference>
<keyword evidence="2" id="KW-0808">Transferase</keyword>
<dbReference type="InterPro" id="IPR050508">
    <property type="entry name" value="Methyltransf_Superfamily"/>
</dbReference>
<feature type="domain" description="Methyltransferase type 11" evidence="1">
    <location>
        <begin position="67"/>
        <end position="160"/>
    </location>
</feature>
<dbReference type="GO" id="GO:0008168">
    <property type="term" value="F:methyltransferase activity"/>
    <property type="evidence" value="ECO:0007669"/>
    <property type="project" value="UniProtKB-KW"/>
</dbReference>